<evidence type="ECO:0000313" key="2">
    <source>
        <dbReference type="EMBL" id="MFC5645426.1"/>
    </source>
</evidence>
<name>A0ABW0VIB3_9ACTN</name>
<comment type="caution">
    <text evidence="2">The sequence shown here is derived from an EMBL/GenBank/DDBJ whole genome shotgun (WGS) entry which is preliminary data.</text>
</comment>
<dbReference type="RefSeq" id="WP_346148342.1">
    <property type="nucleotide sequence ID" value="NZ_BAAAUA010000047.1"/>
</dbReference>
<dbReference type="Proteomes" id="UP001596066">
    <property type="component" value="Unassembled WGS sequence"/>
</dbReference>
<reference evidence="3" key="1">
    <citation type="journal article" date="2019" name="Int. J. Syst. Evol. Microbiol.">
        <title>The Global Catalogue of Microorganisms (GCM) 10K type strain sequencing project: providing services to taxonomists for standard genome sequencing and annotation.</title>
        <authorList>
            <consortium name="The Broad Institute Genomics Platform"/>
            <consortium name="The Broad Institute Genome Sequencing Center for Infectious Disease"/>
            <person name="Wu L."/>
            <person name="Ma J."/>
        </authorList>
    </citation>
    <scope>NUCLEOTIDE SEQUENCE [LARGE SCALE GENOMIC DNA]</scope>
    <source>
        <strain evidence="3">CGMCC 4.1622</strain>
    </source>
</reference>
<evidence type="ECO:0000313" key="3">
    <source>
        <dbReference type="Proteomes" id="UP001596066"/>
    </source>
</evidence>
<feature type="region of interest" description="Disordered" evidence="1">
    <location>
        <begin position="258"/>
        <end position="277"/>
    </location>
</feature>
<protein>
    <submittedName>
        <fullName evidence="2">Uncharacterized protein</fullName>
    </submittedName>
</protein>
<evidence type="ECO:0000256" key="1">
    <source>
        <dbReference type="SAM" id="MobiDB-lite"/>
    </source>
</evidence>
<dbReference type="EMBL" id="JBHSOC010000070">
    <property type="protein sequence ID" value="MFC5645426.1"/>
    <property type="molecule type" value="Genomic_DNA"/>
</dbReference>
<keyword evidence="3" id="KW-1185">Reference proteome</keyword>
<feature type="region of interest" description="Disordered" evidence="1">
    <location>
        <begin position="1"/>
        <end position="58"/>
    </location>
</feature>
<accession>A0ABW0VIB3</accession>
<organism evidence="2 3">
    <name type="scientific">Kitasatospora cinereorecta</name>
    <dbReference type="NCBI Taxonomy" id="285560"/>
    <lineage>
        <taxon>Bacteria</taxon>
        <taxon>Bacillati</taxon>
        <taxon>Actinomycetota</taxon>
        <taxon>Actinomycetes</taxon>
        <taxon>Kitasatosporales</taxon>
        <taxon>Streptomycetaceae</taxon>
        <taxon>Kitasatospora</taxon>
    </lineage>
</organism>
<feature type="compositionally biased region" description="Low complexity" evidence="1">
    <location>
        <begin position="120"/>
        <end position="148"/>
    </location>
</feature>
<gene>
    <name evidence="2" type="ORF">ACFPZF_29275</name>
</gene>
<feature type="region of interest" description="Disordered" evidence="1">
    <location>
        <begin position="71"/>
        <end position="191"/>
    </location>
</feature>
<sequence>MTARRSAYGEALRRAGGLTTGPAEDDGGSVVAAEPRPRSRFEQSWDEPGSGPVPAPTDFEVMGLAVAHAVPDRPWVGPVADPPAVGGVRSEPPGPRAEQPLDVAPGPQTPGTDSHPQEDAGVAARAARPVAALPTARATAVAEAEGSAAPPPSPPSALPASALPVSPIPPATRTSSADHAAAPRAEADDALPVQASSAAPLFEPPLAGAAGAMVEVVRAEPLPVETDHVMTSAANRAEPVPVVVEIGRIEVRIVADLPTRPSSASERRPRPRTGPTLAEYLASGTVGAAGREEPS</sequence>
<proteinExistence type="predicted"/>